<evidence type="ECO:0000259" key="3">
    <source>
        <dbReference type="PROSITE" id="PS51194"/>
    </source>
</evidence>
<evidence type="ECO:0000259" key="2">
    <source>
        <dbReference type="PROSITE" id="PS51192"/>
    </source>
</evidence>
<dbReference type="InterPro" id="IPR038718">
    <property type="entry name" value="SNF2-like_sf"/>
</dbReference>
<dbReference type="SMART" id="SM00490">
    <property type="entry name" value="HELICc"/>
    <property type="match status" value="1"/>
</dbReference>
<gene>
    <name evidence="4" type="primary">173</name>
    <name evidence="4" type="ORF">SEA_PHENDRIX_173</name>
</gene>
<keyword evidence="4" id="KW-0347">Helicase</keyword>
<keyword evidence="5" id="KW-1185">Reference proteome</keyword>
<dbReference type="GO" id="GO:0005524">
    <property type="term" value="F:ATP binding"/>
    <property type="evidence" value="ECO:0007669"/>
    <property type="project" value="InterPro"/>
</dbReference>
<dbReference type="SMART" id="SM00487">
    <property type="entry name" value="DEXDc"/>
    <property type="match status" value="1"/>
</dbReference>
<dbReference type="InterPro" id="IPR050496">
    <property type="entry name" value="SNF2_RAD54_helicase_repair"/>
</dbReference>
<dbReference type="PANTHER" id="PTHR45629:SF7">
    <property type="entry name" value="DNA EXCISION REPAIR PROTEIN ERCC-6-RELATED"/>
    <property type="match status" value="1"/>
</dbReference>
<evidence type="ECO:0000256" key="1">
    <source>
        <dbReference type="ARBA" id="ARBA00022801"/>
    </source>
</evidence>
<feature type="domain" description="Helicase ATP-binding" evidence="2">
    <location>
        <begin position="121"/>
        <end position="315"/>
    </location>
</feature>
<reference evidence="4 5" key="1">
    <citation type="submission" date="2019-06" db="EMBL/GenBank/DDBJ databases">
        <authorList>
            <person name="Burns M.A."/>
            <person name="Hill G.C."/>
            <person name="Wesley B.E."/>
            <person name="Womack T.V."/>
            <person name="Krukonis G.P."/>
            <person name="Delesalle V.A."/>
            <person name="Garlena R.A."/>
            <person name="Russell D.A."/>
            <person name="Pope W.H."/>
            <person name="Jacobs-Sera D."/>
            <person name="Hatfull G.F."/>
        </authorList>
    </citation>
    <scope>NUCLEOTIDE SEQUENCE [LARGE SCALE GENOMIC DNA]</scope>
</reference>
<dbReference type="InterPro" id="IPR000330">
    <property type="entry name" value="SNF2_N"/>
</dbReference>
<dbReference type="PANTHER" id="PTHR45629">
    <property type="entry name" value="SNF2/RAD54 FAMILY MEMBER"/>
    <property type="match status" value="1"/>
</dbReference>
<evidence type="ECO:0000313" key="5">
    <source>
        <dbReference type="Proteomes" id="UP000319596"/>
    </source>
</evidence>
<dbReference type="RefSeq" id="YP_010649187.1">
    <property type="nucleotide sequence ID" value="NC_070764.1"/>
</dbReference>
<accession>A0A514U181</accession>
<dbReference type="Gene3D" id="3.40.50.300">
    <property type="entry name" value="P-loop containing nucleotide triphosphate hydrolases"/>
    <property type="match status" value="1"/>
</dbReference>
<dbReference type="InterPro" id="IPR027417">
    <property type="entry name" value="P-loop_NTPase"/>
</dbReference>
<protein>
    <submittedName>
        <fullName evidence="4">DNA helicase</fullName>
    </submittedName>
</protein>
<keyword evidence="4" id="KW-0547">Nucleotide-binding</keyword>
<dbReference type="SUPFAM" id="SSF52540">
    <property type="entry name" value="P-loop containing nucleoside triphosphate hydrolases"/>
    <property type="match status" value="2"/>
</dbReference>
<dbReference type="InterPro" id="IPR014001">
    <property type="entry name" value="Helicase_ATP-bd"/>
</dbReference>
<proteinExistence type="predicted"/>
<dbReference type="PROSITE" id="PS51194">
    <property type="entry name" value="HELICASE_CTER"/>
    <property type="match status" value="1"/>
</dbReference>
<evidence type="ECO:0000313" key="4">
    <source>
        <dbReference type="EMBL" id="QDK02689.1"/>
    </source>
</evidence>
<sequence>MPLAYLDDAYPDKILLKTEFTDKDAVQRILARKWSAKDKVWILPRAWSSCLQMRAEFGDRLELDDKLTRWSHEYFNTVLQPASKIRESLTLDDLDDVHPYVPIAQTIKDELKLFDHQPTGAAYMAISGSCGIFDETGTGKSAQAITALRTLHRGGRTDIFPALIVAPNSVKTTWAREWAKWWPGLIIKVLEGSPVQRRKALESKAHVYIANYEQMHKHSRLASYGNQALQRCVPCGGLDERVTHEKCEVHEREFNQIDWNTVVVDEAHRILAPSKQTRAIWEVSKNASYRYALTGTPIQDNMDDYWFILRYLRPNEFPSKVRFIDRYADMGYNSWGIMQINGVRSDREEEFQAVTKPLARRMLKKIVLPFLPPIIREQRFIPLSPPQRKAYKQMVKEALAELDDSSTGTIAAASPLSKATRLLQFASSYAEFIDPDGKKIPYDPKKVDELSWEEVEAIGDDFDEEAMDPRFALCMPSNKITAFLEDVQNGDFGESSVVVFAQSKQLIDLLSTEMTKKKIDHGLIVGGQSTDERQQNIDDFQNKKFKYILVTIQAGGVGLTLTAADVNVFLQRSYSSTAMKQSLSRSHRIGQESDKVTIIDYVSEGTIEEAQLLALEEKDGRIEAILKDKELLRKFLAGDKV</sequence>
<dbReference type="GO" id="GO:0004386">
    <property type="term" value="F:helicase activity"/>
    <property type="evidence" value="ECO:0007669"/>
    <property type="project" value="UniProtKB-KW"/>
</dbReference>
<dbReference type="EMBL" id="MN096369">
    <property type="protein sequence ID" value="QDK02689.1"/>
    <property type="molecule type" value="Genomic_DNA"/>
</dbReference>
<dbReference type="PROSITE" id="PS51192">
    <property type="entry name" value="HELICASE_ATP_BIND_1"/>
    <property type="match status" value="1"/>
</dbReference>
<dbReference type="CDD" id="cd18793">
    <property type="entry name" value="SF2_C_SNF"/>
    <property type="match status" value="1"/>
</dbReference>
<dbReference type="Proteomes" id="UP000319596">
    <property type="component" value="Segment"/>
</dbReference>
<dbReference type="CDD" id="cd17919">
    <property type="entry name" value="DEXHc_Snf"/>
    <property type="match status" value="1"/>
</dbReference>
<dbReference type="Pfam" id="PF00176">
    <property type="entry name" value="SNF2-rel_dom"/>
    <property type="match status" value="1"/>
</dbReference>
<feature type="domain" description="Helicase C-terminal" evidence="3">
    <location>
        <begin position="479"/>
        <end position="641"/>
    </location>
</feature>
<dbReference type="InterPro" id="IPR001650">
    <property type="entry name" value="Helicase_C-like"/>
</dbReference>
<dbReference type="Gene3D" id="3.40.50.10810">
    <property type="entry name" value="Tandem AAA-ATPase domain"/>
    <property type="match status" value="1"/>
</dbReference>
<dbReference type="KEGG" id="vg:77924733"/>
<dbReference type="GO" id="GO:0016787">
    <property type="term" value="F:hydrolase activity"/>
    <property type="evidence" value="ECO:0007669"/>
    <property type="project" value="UniProtKB-KW"/>
</dbReference>
<keyword evidence="1" id="KW-0378">Hydrolase</keyword>
<dbReference type="InterPro" id="IPR049730">
    <property type="entry name" value="SNF2/RAD54-like_C"/>
</dbReference>
<name>A0A514U181_9CAUD</name>
<keyword evidence="4" id="KW-0067">ATP-binding</keyword>
<organism evidence="4 5">
    <name type="scientific">Gordonia phage Phendrix</name>
    <dbReference type="NCBI Taxonomy" id="2593335"/>
    <lineage>
        <taxon>Viruses</taxon>
        <taxon>Duplodnaviria</taxon>
        <taxon>Heunggongvirae</taxon>
        <taxon>Uroviricota</taxon>
        <taxon>Caudoviricetes</taxon>
        <taxon>Godonkavirus</taxon>
        <taxon>Godonkavirus phendrix</taxon>
    </lineage>
</organism>
<dbReference type="Pfam" id="PF00271">
    <property type="entry name" value="Helicase_C"/>
    <property type="match status" value="1"/>
</dbReference>
<dbReference type="GeneID" id="77924733"/>